<name>A0ABY1QUS9_9SPHN</name>
<proteinExistence type="predicted"/>
<dbReference type="SUPFAM" id="SSF56300">
    <property type="entry name" value="Metallo-dependent phosphatases"/>
    <property type="match status" value="1"/>
</dbReference>
<evidence type="ECO:0000256" key="1">
    <source>
        <dbReference type="ARBA" id="ARBA00022722"/>
    </source>
</evidence>
<dbReference type="InterPro" id="IPR014577">
    <property type="entry name" value="UCP033093_metalloPase"/>
</dbReference>
<dbReference type="PANTHER" id="PTHR30337:SF0">
    <property type="entry name" value="NUCLEASE SBCCD SUBUNIT D"/>
    <property type="match status" value="1"/>
</dbReference>
<keyword evidence="2" id="KW-0378">Hydrolase</keyword>
<dbReference type="RefSeq" id="WP_283407026.1">
    <property type="nucleotide sequence ID" value="NZ_FXUI01000016.1"/>
</dbReference>
<sequence>MRFIHTADWQLGKPFGRFDAETRAALTEARFDVIDTLGRAAVEHGAGHILVAGDVFDTEGPDERTVVQAVTRMERHACRWWLLPGNHDFARNGGIWDRVQRRAAANVTVLTAPAAHEIADGVWLLPAPLLHRHTLDDPTEVFARMETPGARLRIGLAHGSIRGFGTQGETKNMIAPDRARLSNLDYLALGDWHGTLQVDARTWYCGTPETDRFQPGRDEPGQALLVDFMSDTATVKPIPTGRFRWLSRDWPVADAIGFTALVDDLLASCEPAATLLRLTLSGVVPLTDRVAMLARIEDDLTHRLRHLDVRDADVVARPTEEDLTALSSEGMIGRAGALLRARIADDGPDAPRARRALERLFVEALRERGEAA</sequence>
<reference evidence="5 6" key="1">
    <citation type="submission" date="2017-05" db="EMBL/GenBank/DDBJ databases">
        <authorList>
            <person name="Varghese N."/>
            <person name="Submissions S."/>
        </authorList>
    </citation>
    <scope>NUCLEOTIDE SEQUENCE [LARGE SCALE GENOMIC DNA]</scope>
    <source>
        <strain evidence="5 6">SM16</strain>
    </source>
</reference>
<evidence type="ECO:0000313" key="6">
    <source>
        <dbReference type="Proteomes" id="UP001157910"/>
    </source>
</evidence>
<dbReference type="EMBL" id="FXUI01000016">
    <property type="protein sequence ID" value="SMP81023.1"/>
    <property type="molecule type" value="Genomic_DNA"/>
</dbReference>
<dbReference type="GO" id="GO:0004527">
    <property type="term" value="F:exonuclease activity"/>
    <property type="evidence" value="ECO:0007669"/>
    <property type="project" value="UniProtKB-KW"/>
</dbReference>
<dbReference type="PIRSF" id="PIRSF033093">
    <property type="entry name" value="UCP_ML1119"/>
    <property type="match status" value="1"/>
</dbReference>
<dbReference type="InterPro" id="IPR029052">
    <property type="entry name" value="Metallo-depent_PP-like"/>
</dbReference>
<organism evidence="5 6">
    <name type="scientific">Novosphingobium panipatense</name>
    <dbReference type="NCBI Taxonomy" id="428991"/>
    <lineage>
        <taxon>Bacteria</taxon>
        <taxon>Pseudomonadati</taxon>
        <taxon>Pseudomonadota</taxon>
        <taxon>Alphaproteobacteria</taxon>
        <taxon>Sphingomonadales</taxon>
        <taxon>Sphingomonadaceae</taxon>
        <taxon>Novosphingobium</taxon>
    </lineage>
</organism>
<dbReference type="PANTHER" id="PTHR30337">
    <property type="entry name" value="COMPONENT OF ATP-DEPENDENT DSDNA EXONUCLEASE"/>
    <property type="match status" value="1"/>
</dbReference>
<evidence type="ECO:0000259" key="4">
    <source>
        <dbReference type="Pfam" id="PF00149"/>
    </source>
</evidence>
<gene>
    <name evidence="5" type="ORF">SAMN06296065_1163</name>
</gene>
<comment type="caution">
    <text evidence="5">The sequence shown here is derived from an EMBL/GenBank/DDBJ whole genome shotgun (WGS) entry which is preliminary data.</text>
</comment>
<evidence type="ECO:0000256" key="2">
    <source>
        <dbReference type="ARBA" id="ARBA00022801"/>
    </source>
</evidence>
<accession>A0ABY1QUS9</accession>
<protein>
    <submittedName>
        <fullName evidence="5">DNA repair exonuclease SbcCD nuclease subunit</fullName>
    </submittedName>
</protein>
<keyword evidence="3 5" id="KW-0269">Exonuclease</keyword>
<dbReference type="InterPro" id="IPR041796">
    <property type="entry name" value="Mre11_N"/>
</dbReference>
<dbReference type="Proteomes" id="UP001157910">
    <property type="component" value="Unassembled WGS sequence"/>
</dbReference>
<feature type="domain" description="Calcineurin-like phosphoesterase" evidence="4">
    <location>
        <begin position="1"/>
        <end position="112"/>
    </location>
</feature>
<dbReference type="Gene3D" id="3.60.21.10">
    <property type="match status" value="1"/>
</dbReference>
<evidence type="ECO:0000256" key="3">
    <source>
        <dbReference type="ARBA" id="ARBA00022839"/>
    </source>
</evidence>
<dbReference type="CDD" id="cd00840">
    <property type="entry name" value="MPP_Mre11_N"/>
    <property type="match status" value="1"/>
</dbReference>
<dbReference type="Pfam" id="PF00149">
    <property type="entry name" value="Metallophos"/>
    <property type="match status" value="1"/>
</dbReference>
<keyword evidence="1" id="KW-0540">Nuclease</keyword>
<evidence type="ECO:0000313" key="5">
    <source>
        <dbReference type="EMBL" id="SMP81023.1"/>
    </source>
</evidence>
<dbReference type="InterPro" id="IPR004843">
    <property type="entry name" value="Calcineurin-like_PHP"/>
</dbReference>
<keyword evidence="6" id="KW-1185">Reference proteome</keyword>
<dbReference type="InterPro" id="IPR050535">
    <property type="entry name" value="DNA_Repair-Maintenance_Comp"/>
</dbReference>